<evidence type="ECO:0000313" key="2">
    <source>
        <dbReference type="Proteomes" id="UP001549291"/>
    </source>
</evidence>
<comment type="caution">
    <text evidence="1">The sequence shown here is derived from an EMBL/GenBank/DDBJ whole genome shotgun (WGS) entry which is preliminary data.</text>
</comment>
<organism evidence="1 2">
    <name type="scientific">Bradyrhizobium japonicum</name>
    <dbReference type="NCBI Taxonomy" id="375"/>
    <lineage>
        <taxon>Bacteria</taxon>
        <taxon>Pseudomonadati</taxon>
        <taxon>Pseudomonadota</taxon>
        <taxon>Alphaproteobacteria</taxon>
        <taxon>Hyphomicrobiales</taxon>
        <taxon>Nitrobacteraceae</taxon>
        <taxon>Bradyrhizobium</taxon>
    </lineage>
</organism>
<proteinExistence type="predicted"/>
<keyword evidence="2" id="KW-1185">Reference proteome</keyword>
<sequence length="261" mass="29103">MAKKSEPTSLIDRIRELHPKYAALLDKQRDLLDRQDALYIELNDSAPQTLVRAVDAAGEERITLKAGKISLAETARRSVLGWVAQLPKPKPQPVVRHEGAVALVGELLSPQPEHEINPPPLPPNWPDEPRYKEIGRELESIAEALKLLAPELTKARREYSKLVVAERAPDYQKLVETVVDASRRLGDAVLAAHEFVDQARLDGVERRYLKPLLMTEFGDISEPHSPLRSLISRAIELKHVGLGKLPTWKMPASPALIYSGV</sequence>
<accession>A0ABV2S0D6</accession>
<evidence type="ECO:0000313" key="1">
    <source>
        <dbReference type="EMBL" id="MET4722035.1"/>
    </source>
</evidence>
<reference evidence="1 2" key="1">
    <citation type="submission" date="2024-06" db="EMBL/GenBank/DDBJ databases">
        <title>Genomic Encyclopedia of Type Strains, Phase V (KMG-V): Genome sequencing to study the core and pangenomes of soil and plant-associated prokaryotes.</title>
        <authorList>
            <person name="Whitman W."/>
        </authorList>
    </citation>
    <scope>NUCLEOTIDE SEQUENCE [LARGE SCALE GENOMIC DNA]</scope>
    <source>
        <strain evidence="1 2">USDA 160</strain>
    </source>
</reference>
<name>A0ABV2S0D6_BRAJP</name>
<dbReference type="EMBL" id="JBEPTQ010000002">
    <property type="protein sequence ID" value="MET4722035.1"/>
    <property type="molecule type" value="Genomic_DNA"/>
</dbReference>
<gene>
    <name evidence="1" type="ORF">ABIF63_006141</name>
</gene>
<protein>
    <submittedName>
        <fullName evidence="1">Uncharacterized protein</fullName>
    </submittedName>
</protein>
<dbReference type="RefSeq" id="WP_354270285.1">
    <property type="nucleotide sequence ID" value="NZ_JBEPTQ010000002.1"/>
</dbReference>
<dbReference type="Proteomes" id="UP001549291">
    <property type="component" value="Unassembled WGS sequence"/>
</dbReference>